<proteinExistence type="predicted"/>
<gene>
    <name evidence="2" type="ORF">TPELB_27920</name>
</gene>
<evidence type="ECO:0008006" key="4">
    <source>
        <dbReference type="Google" id="ProtNLM"/>
    </source>
</evidence>
<sequence length="724" mass="80166">MRKRIISLLLLIMICIGVIPNYSFAAEEGKVIYISMNRANIKDLQRIPVLKEKLSKSGYIGLMNTRGDQGNDDARSYASIGAGCRANVVNDEAISFENLNDENSKIYKASTGENPKGINNLGINKSINNNIESGSYGSTLGLLGQTLSDNNKSVALLGNSDIVENNQLKKIRNTGLICMDTSGRVDSGNVDNITVKDLNMPYGLRTDYDKLTAETKTYYKNSDALFVELGDTYRLDEYKLNLNENTYNKTRKQIYSYINTYLKEVFNMIGENDVVYIVSESPSTLDYNNKRRLAPVIKFSDNKKGLLESATTRRDGIIANLDLGVDILSEFGLKNKAMIGRTLNNIEKDDNINYLSSQYEKIVSINNIRATVVNTFVGIVSASWVIAMLALLCKDKLPHKEKIFVILKELIKLGLIMPLTLLLSPIFNFKSQLGLVSGVVIMTILLYLSGRLLFKDNDIKQMGYYAFLTIVLIVLDSVMGTPLMKNCIMSYDAIVGARYYGVGNEYEGVTIASAVFALSVLLNYKKIPKWFTILLSVVILITSAFPSMGANVGGAISECIAYLLFIMLIFDVKLDFKKIMILGISAVVLVLIFAGLDLMLGMESHLGVFTQQILQEGPQAILNTFGRKISMNLKLAKSSVWVNILLVGIAVIGIFIFRPSKHMKNISNKYPMIFKGFIASMVGCLITLLVNDSGIVAAATASIYILIPILIISINMIIFNDKIE</sequence>
<feature type="transmembrane region" description="Helical" evidence="1">
    <location>
        <begin position="462"/>
        <end position="480"/>
    </location>
</feature>
<evidence type="ECO:0000313" key="3">
    <source>
        <dbReference type="Proteomes" id="UP001477947"/>
    </source>
</evidence>
<keyword evidence="1" id="KW-0472">Membrane</keyword>
<feature type="transmembrane region" description="Helical" evidence="1">
    <location>
        <begin position="555"/>
        <end position="572"/>
    </location>
</feature>
<dbReference type="Proteomes" id="UP001477947">
    <property type="component" value="Chromosome"/>
</dbReference>
<organism evidence="2 3">
    <name type="scientific">Terrisporobacter petrolearius</name>
    <dbReference type="NCBI Taxonomy" id="1460447"/>
    <lineage>
        <taxon>Bacteria</taxon>
        <taxon>Bacillati</taxon>
        <taxon>Bacillota</taxon>
        <taxon>Clostridia</taxon>
        <taxon>Peptostreptococcales</taxon>
        <taxon>Peptostreptococcaceae</taxon>
        <taxon>Terrisporobacter</taxon>
    </lineage>
</organism>
<feature type="transmembrane region" description="Helical" evidence="1">
    <location>
        <begin position="506"/>
        <end position="524"/>
    </location>
</feature>
<reference evidence="2 3" key="1">
    <citation type="submission" date="2024-04" db="EMBL/GenBank/DDBJ databases">
        <title>Isolation and characterization of novel acetogenic strains of the genera Terrisporobacter and Acetoanaerobium.</title>
        <authorList>
            <person name="Boeer T."/>
            <person name="Schueler M.A."/>
            <person name="Lueschen A."/>
            <person name="Eysell L."/>
            <person name="Droege J."/>
            <person name="Heinemann M."/>
            <person name="Engelhardt L."/>
            <person name="Basen M."/>
            <person name="Daniel R."/>
        </authorList>
    </citation>
    <scope>NUCLEOTIDE SEQUENCE [LARGE SCALE GENOMIC DNA]</scope>
    <source>
        <strain evidence="2 3">ELB</strain>
    </source>
</reference>
<feature type="transmembrane region" description="Helical" evidence="1">
    <location>
        <begin position="579"/>
        <end position="600"/>
    </location>
</feature>
<dbReference type="RefSeq" id="WP_343337721.1">
    <property type="nucleotide sequence ID" value="NZ_CP154622.1"/>
</dbReference>
<feature type="transmembrane region" description="Helical" evidence="1">
    <location>
        <begin position="372"/>
        <end position="393"/>
    </location>
</feature>
<name>A0ABZ3FIE9_9FIRM</name>
<feature type="transmembrane region" description="Helical" evidence="1">
    <location>
        <begin position="670"/>
        <end position="689"/>
    </location>
</feature>
<evidence type="ECO:0000256" key="1">
    <source>
        <dbReference type="SAM" id="Phobius"/>
    </source>
</evidence>
<keyword evidence="1" id="KW-0812">Transmembrane</keyword>
<evidence type="ECO:0000313" key="2">
    <source>
        <dbReference type="EMBL" id="XAM42479.1"/>
    </source>
</evidence>
<feature type="transmembrane region" description="Helical" evidence="1">
    <location>
        <begin position="433"/>
        <end position="450"/>
    </location>
</feature>
<feature type="transmembrane region" description="Helical" evidence="1">
    <location>
        <begin position="695"/>
        <end position="719"/>
    </location>
</feature>
<feature type="transmembrane region" description="Helical" evidence="1">
    <location>
        <begin position="405"/>
        <end position="427"/>
    </location>
</feature>
<keyword evidence="1" id="KW-1133">Transmembrane helix</keyword>
<protein>
    <recommendedName>
        <fullName evidence="4">Alkaline phosphatase-like protein</fullName>
    </recommendedName>
</protein>
<feature type="transmembrane region" description="Helical" evidence="1">
    <location>
        <begin position="531"/>
        <end position="549"/>
    </location>
</feature>
<feature type="transmembrane region" description="Helical" evidence="1">
    <location>
        <begin position="640"/>
        <end position="658"/>
    </location>
</feature>
<accession>A0ABZ3FIE9</accession>
<dbReference type="EMBL" id="CP154622">
    <property type="protein sequence ID" value="XAM42479.1"/>
    <property type="molecule type" value="Genomic_DNA"/>
</dbReference>
<keyword evidence="3" id="KW-1185">Reference proteome</keyword>